<gene>
    <name evidence="1" type="ORF">CE91St30_19540</name>
</gene>
<name>A0ABN6MF49_9ACTN</name>
<reference evidence="1 2" key="1">
    <citation type="submission" date="2022-01" db="EMBL/GenBank/DDBJ databases">
        <title>Novel bile acid biosynthetic pathways are enriched in the microbiome of centenarians.</title>
        <authorList>
            <person name="Sato Y."/>
            <person name="Atarashi K."/>
            <person name="Plichta R.D."/>
            <person name="Arai Y."/>
            <person name="Sasajima S."/>
            <person name="Kearney M.S."/>
            <person name="Suda W."/>
            <person name="Takeshita K."/>
            <person name="Sasaki T."/>
            <person name="Okamoto S."/>
            <person name="Skelly N.A."/>
            <person name="Okamura Y."/>
            <person name="Vlamakis H."/>
            <person name="Li Y."/>
            <person name="Tanoue T."/>
            <person name="Takei H."/>
            <person name="Nittono H."/>
            <person name="Narushima S."/>
            <person name="Irie J."/>
            <person name="Itoh H."/>
            <person name="Moriya K."/>
            <person name="Sugiura Y."/>
            <person name="Suematsu M."/>
            <person name="Moritoki N."/>
            <person name="Shibata S."/>
            <person name="Littman R.D."/>
            <person name="Fischbach A.M."/>
            <person name="Uwamino Y."/>
            <person name="Inoue T."/>
            <person name="Honda A."/>
            <person name="Hattori M."/>
            <person name="Murai T."/>
            <person name="Xavier J.R."/>
            <person name="Hirose N."/>
            <person name="Honda K."/>
        </authorList>
    </citation>
    <scope>NUCLEOTIDE SEQUENCE [LARGE SCALE GENOMIC DNA]</scope>
    <source>
        <strain evidence="1 2">CE91-St30</strain>
    </source>
</reference>
<dbReference type="RefSeq" id="WP_244385865.1">
    <property type="nucleotide sequence ID" value="NZ_AP025564.1"/>
</dbReference>
<dbReference type="EMBL" id="AP025564">
    <property type="protein sequence ID" value="BDE96621.1"/>
    <property type="molecule type" value="Genomic_DNA"/>
</dbReference>
<protein>
    <submittedName>
        <fullName evidence="1">Uncharacterized protein</fullName>
    </submittedName>
</protein>
<dbReference type="Proteomes" id="UP001320544">
    <property type="component" value="Chromosome"/>
</dbReference>
<sequence length="107" mass="11706">MALLKKIPLESGIEVSYHRVASVCSITNVVCRIEISSYASRAKRHEEKIALASVGKAADHDVFIETEFIDVPYDQSITVSTAYEYVKTLPKYKGAIDALEDEGAGLA</sequence>
<organism evidence="1 2">
    <name type="scientific">Raoultibacter timonensis</name>
    <dbReference type="NCBI Taxonomy" id="1907662"/>
    <lineage>
        <taxon>Bacteria</taxon>
        <taxon>Bacillati</taxon>
        <taxon>Actinomycetota</taxon>
        <taxon>Coriobacteriia</taxon>
        <taxon>Eggerthellales</taxon>
        <taxon>Eggerthellaceae</taxon>
        <taxon>Raoultibacter</taxon>
    </lineage>
</organism>
<evidence type="ECO:0000313" key="2">
    <source>
        <dbReference type="Proteomes" id="UP001320544"/>
    </source>
</evidence>
<keyword evidence="2" id="KW-1185">Reference proteome</keyword>
<proteinExistence type="predicted"/>
<accession>A0ABN6MF49</accession>
<evidence type="ECO:0000313" key="1">
    <source>
        <dbReference type="EMBL" id="BDE96621.1"/>
    </source>
</evidence>